<dbReference type="PANTHER" id="PTHR10067">
    <property type="entry name" value="PHOSPHATIDYLSERINE DECARBOXYLASE"/>
    <property type="match status" value="1"/>
</dbReference>
<dbReference type="Pfam" id="PF02666">
    <property type="entry name" value="PS_Dcarbxylase"/>
    <property type="match status" value="1"/>
</dbReference>
<dbReference type="GO" id="GO:0006646">
    <property type="term" value="P:phosphatidylethanolamine biosynthetic process"/>
    <property type="evidence" value="ECO:0007669"/>
    <property type="project" value="TreeGrafter"/>
</dbReference>
<dbReference type="GO" id="GO:0004609">
    <property type="term" value="F:phosphatidylserine decarboxylase activity"/>
    <property type="evidence" value="ECO:0007669"/>
    <property type="project" value="InterPro"/>
</dbReference>
<dbReference type="InterPro" id="IPR003817">
    <property type="entry name" value="PS_Dcarbxylase"/>
</dbReference>
<keyword evidence="1" id="KW-0210">Decarboxylase</keyword>
<dbReference type="OrthoDB" id="4330at2759"/>
<protein>
    <submittedName>
        <fullName evidence="4">Phosphatidylserine decarboxylase</fullName>
    </submittedName>
</protein>
<dbReference type="GO" id="GO:0005739">
    <property type="term" value="C:mitochondrion"/>
    <property type="evidence" value="ECO:0007669"/>
    <property type="project" value="TreeGrafter"/>
</dbReference>
<name>A0A0P1A4U3_9BASI</name>
<evidence type="ECO:0000256" key="2">
    <source>
        <dbReference type="ARBA" id="ARBA00023239"/>
    </source>
</evidence>
<reference evidence="4 5" key="1">
    <citation type="submission" date="2014-09" db="EMBL/GenBank/DDBJ databases">
        <authorList>
            <person name="Magalhaes I.L.F."/>
            <person name="Oliveira U."/>
            <person name="Santos F.R."/>
            <person name="Vidigal T.H.D.A."/>
            <person name="Brescovit A.D."/>
            <person name="Santos A.J."/>
        </authorList>
    </citation>
    <scope>NUCLEOTIDE SEQUENCE [LARGE SCALE GENOMIC DNA]</scope>
</reference>
<dbReference type="AlphaFoldDB" id="A0A0P1A4U3"/>
<evidence type="ECO:0000313" key="5">
    <source>
        <dbReference type="Proteomes" id="UP000054845"/>
    </source>
</evidence>
<organism evidence="4 5">
    <name type="scientific">Ceraceosorus bombacis</name>
    <dbReference type="NCBI Taxonomy" id="401625"/>
    <lineage>
        <taxon>Eukaryota</taxon>
        <taxon>Fungi</taxon>
        <taxon>Dikarya</taxon>
        <taxon>Basidiomycota</taxon>
        <taxon>Ustilaginomycotina</taxon>
        <taxon>Exobasidiomycetes</taxon>
        <taxon>Ceraceosorales</taxon>
        <taxon>Ceraceosoraceae</taxon>
        <taxon>Ceraceosorus</taxon>
    </lineage>
</organism>
<evidence type="ECO:0000256" key="1">
    <source>
        <dbReference type="ARBA" id="ARBA00022793"/>
    </source>
</evidence>
<feature type="non-terminal residue" evidence="4">
    <location>
        <position position="93"/>
    </location>
</feature>
<dbReference type="EMBL" id="CCYA01000280">
    <property type="protein sequence ID" value="CEG19341.1"/>
    <property type="molecule type" value="Genomic_DNA"/>
</dbReference>
<keyword evidence="2" id="KW-0456">Lyase</keyword>
<evidence type="ECO:0000256" key="3">
    <source>
        <dbReference type="SAM" id="MobiDB-lite"/>
    </source>
</evidence>
<sequence>MQDPDLSHYKSLGEFFYRELKDGVRTIEEAPVVSPADGTVLHFGTIQGRRVEQVKGITYSLDALLGTSSEPQARDDFVGGLSQDGQGQSSDER</sequence>
<proteinExistence type="predicted"/>
<dbReference type="Proteomes" id="UP000054845">
    <property type="component" value="Unassembled WGS sequence"/>
</dbReference>
<feature type="compositionally biased region" description="Low complexity" evidence="3">
    <location>
        <begin position="79"/>
        <end position="93"/>
    </location>
</feature>
<dbReference type="PANTHER" id="PTHR10067:SF6">
    <property type="entry name" value="PHOSPHATIDYLSERINE DECARBOXYLASE PROENZYME, MITOCHONDRIAL"/>
    <property type="match status" value="1"/>
</dbReference>
<evidence type="ECO:0000313" key="4">
    <source>
        <dbReference type="EMBL" id="CEG19341.1"/>
    </source>
</evidence>
<keyword evidence="5" id="KW-1185">Reference proteome</keyword>
<accession>A0A0P1A4U3</accession>
<feature type="region of interest" description="Disordered" evidence="3">
    <location>
        <begin position="70"/>
        <end position="93"/>
    </location>
</feature>
<dbReference type="STRING" id="401625.A0A0P1A4U3"/>